<dbReference type="AlphaFoldDB" id="A0A8C0JEP0"/>
<name>A0A8C0JEP0_CHEAB</name>
<keyword evidence="2" id="KW-1185">Reference proteome</keyword>
<reference evidence="1" key="1">
    <citation type="submission" date="2025-08" db="UniProtKB">
        <authorList>
            <consortium name="Ensembl"/>
        </authorList>
    </citation>
    <scope>IDENTIFICATION</scope>
</reference>
<dbReference type="Proteomes" id="UP000694404">
    <property type="component" value="Unplaced"/>
</dbReference>
<evidence type="ECO:0000313" key="2">
    <source>
        <dbReference type="Proteomes" id="UP000694404"/>
    </source>
</evidence>
<sequence length="110" mass="12124">MSVCASVPHLYNGENSSALPHRGAVRRTRLDIERGHISSTGKVGTSLYTVIPSLEFAPFFSPMPQNLPFLNVTLAQRPRLYFLSPLCSLQNNSLSPTPQYPLLPVVMVLT</sequence>
<protein>
    <submittedName>
        <fullName evidence="1">Uncharacterized protein</fullName>
    </submittedName>
</protein>
<organism evidence="1 2">
    <name type="scientific">Chelonoidis abingdonii</name>
    <name type="common">Abingdon island giant tortoise</name>
    <name type="synonym">Testudo abingdonii</name>
    <dbReference type="NCBI Taxonomy" id="106734"/>
    <lineage>
        <taxon>Eukaryota</taxon>
        <taxon>Metazoa</taxon>
        <taxon>Chordata</taxon>
        <taxon>Craniata</taxon>
        <taxon>Vertebrata</taxon>
        <taxon>Euteleostomi</taxon>
        <taxon>Archelosauria</taxon>
        <taxon>Testudinata</taxon>
        <taxon>Testudines</taxon>
        <taxon>Cryptodira</taxon>
        <taxon>Durocryptodira</taxon>
        <taxon>Testudinoidea</taxon>
        <taxon>Testudinidae</taxon>
        <taxon>Chelonoidis</taxon>
    </lineage>
</organism>
<evidence type="ECO:0000313" key="1">
    <source>
        <dbReference type="Ensembl" id="ENSCABP00000031221.1"/>
    </source>
</evidence>
<proteinExistence type="predicted"/>
<accession>A0A8C0JEP0</accession>
<reference evidence="1" key="2">
    <citation type="submission" date="2025-09" db="UniProtKB">
        <authorList>
            <consortium name="Ensembl"/>
        </authorList>
    </citation>
    <scope>IDENTIFICATION</scope>
</reference>
<dbReference type="Ensembl" id="ENSCABT00000034220.1">
    <property type="protein sequence ID" value="ENSCABP00000031221.1"/>
    <property type="gene ID" value="ENSCABG00000022808.1"/>
</dbReference>